<dbReference type="PANTHER" id="PTHR34987:SF2">
    <property type="entry name" value="B, PUTATIVE (AFU_ORTHOLOGUE AFUA_7G05040)-RELATED"/>
    <property type="match status" value="1"/>
</dbReference>
<dbReference type="Gene3D" id="2.60.420.10">
    <property type="entry name" value="Maltose phosphorylase, domain 3"/>
    <property type="match status" value="1"/>
</dbReference>
<dbReference type="SUPFAM" id="SSF49785">
    <property type="entry name" value="Galactose-binding domain-like"/>
    <property type="match status" value="1"/>
</dbReference>
<dbReference type="InterPro" id="IPR013737">
    <property type="entry name" value="Bac_rhamnosid_N"/>
</dbReference>
<evidence type="ECO:0000259" key="1">
    <source>
        <dbReference type="Pfam" id="PF08531"/>
    </source>
</evidence>
<dbReference type="Gene3D" id="1.50.10.10">
    <property type="match status" value="1"/>
</dbReference>
<dbReference type="Pfam" id="PF17390">
    <property type="entry name" value="Bac_rhamnosid_C"/>
    <property type="match status" value="1"/>
</dbReference>
<dbReference type="InterPro" id="IPR008979">
    <property type="entry name" value="Galactose-bd-like_sf"/>
</dbReference>
<feature type="domain" description="Alpha-L-rhamnosidase C-terminal" evidence="3">
    <location>
        <begin position="716"/>
        <end position="777"/>
    </location>
</feature>
<gene>
    <name evidence="4" type="ORF">IV64_GL002233</name>
</gene>
<evidence type="ECO:0000313" key="4">
    <source>
        <dbReference type="EMBL" id="KRO11596.1"/>
    </source>
</evidence>
<proteinExistence type="predicted"/>
<name>A0A0R2MGI4_9LACO</name>
<dbReference type="Proteomes" id="UP000051783">
    <property type="component" value="Unassembled WGS sequence"/>
</dbReference>
<dbReference type="PANTHER" id="PTHR34987">
    <property type="entry name" value="C, PUTATIVE (AFU_ORTHOLOGUE AFUA_3G02880)-RELATED"/>
    <property type="match status" value="1"/>
</dbReference>
<accession>A0A0R2MGI4</accession>
<evidence type="ECO:0008006" key="6">
    <source>
        <dbReference type="Google" id="ProtNLM"/>
    </source>
</evidence>
<sequence length="788" mass="89870">MNFMDNEQHWIWTSDWTDSDKHLPRLVNFRRVLELENIVNSVIKITADSRYKLFVNGSLVEVGPCKGDQQVWYFDKIDITKFLKPGKNVLAVSVLRYPQEQSLGNYSVFRTEYPGLYAECQITTKDSPQTVHTQTLVTDEQWKCAVNREFNIVSESDDFAPLKIYEQDSGDPALKGWKTTNFDDQAWPSALPYARHAISRQVSPGNLLPRPIPFLYRTAHNFEKVVQVKSGHNTSTSWQQLLTAEKPVTVAPHSKAVVEISAGEETTGYLYLNLLQGKSSHVRLLQSEAYVQDEMTSTNGMPIPVKKDRCDNVKGHLDGFTDNYTVAGYGDAERPEQFSPFWFRTFRFIRLEITTKDDPLTITKFNYEKTGYPINVTTAVQTSDKSLAAIWDISERTLKRCMHETYEDCPFYEQIQYAMDSRAQILYTYATSGDDRLARKCMDDLKRSQRYDGLLNCSAPNYTSNVIPTFSIYYILMVQDHMMYFGDQELVKKHLPTIVRILNFFDQHLTAEGYVDKIGGLNIVDRFWSFTDWTPEWNATSGVPAATLHGPITSESLVYLMGLQAAYKLAQYLDSADLANALLNRITALKHAITSHCIGKNGMVQDGPGVENYSQQNQVFGILTGVLNTSAGHRILRQTIEEKADYAQCSVAMSFYLYRALQKVHLYEYTNYFWNIWRRMVKTNCSTCIEAEAGDRSECHGWGAVILYELPAVTLGVTPTKPGYQEFTIDPEVGYLDWARGHVTTPLGRVDVAWKKEQKHIAIQAKVPKAMTLKLPKNQHFTYSIAYV</sequence>
<dbReference type="GO" id="GO:0005975">
    <property type="term" value="P:carbohydrate metabolic process"/>
    <property type="evidence" value="ECO:0007669"/>
    <property type="project" value="InterPro"/>
</dbReference>
<dbReference type="InterPro" id="IPR012341">
    <property type="entry name" value="6hp_glycosidase-like_sf"/>
</dbReference>
<dbReference type="EMBL" id="JQCL01000054">
    <property type="protein sequence ID" value="KRO11596.1"/>
    <property type="molecule type" value="Genomic_DNA"/>
</dbReference>
<evidence type="ECO:0000259" key="3">
    <source>
        <dbReference type="Pfam" id="PF17390"/>
    </source>
</evidence>
<dbReference type="STRING" id="942150.IV64_GL002233"/>
<dbReference type="AlphaFoldDB" id="A0A0R2MGI4"/>
<feature type="domain" description="Bacterial alpha-L-rhamnosidase N-terminal" evidence="1">
    <location>
        <begin position="40"/>
        <end position="192"/>
    </location>
</feature>
<dbReference type="InterPro" id="IPR008928">
    <property type="entry name" value="6-hairpin_glycosidase_sf"/>
</dbReference>
<dbReference type="Gene3D" id="2.60.120.260">
    <property type="entry name" value="Galactose-binding domain-like"/>
    <property type="match status" value="2"/>
</dbReference>
<dbReference type="InterPro" id="IPR035396">
    <property type="entry name" value="Bac_rhamnosid6H"/>
</dbReference>
<keyword evidence="5" id="KW-1185">Reference proteome</keyword>
<dbReference type="PATRIC" id="fig|942150.3.peg.2335"/>
<comment type="caution">
    <text evidence="4">The sequence shown here is derived from an EMBL/GenBank/DDBJ whole genome shotgun (WGS) entry which is preliminary data.</text>
</comment>
<organism evidence="4 5">
    <name type="scientific">Lactiplantibacillus xiangfangensis</name>
    <dbReference type="NCBI Taxonomy" id="942150"/>
    <lineage>
        <taxon>Bacteria</taxon>
        <taxon>Bacillati</taxon>
        <taxon>Bacillota</taxon>
        <taxon>Bacilli</taxon>
        <taxon>Lactobacillales</taxon>
        <taxon>Lactobacillaceae</taxon>
        <taxon>Lactiplantibacillus</taxon>
    </lineage>
</organism>
<dbReference type="InterPro" id="IPR035398">
    <property type="entry name" value="Bac_rhamnosid_C"/>
</dbReference>
<feature type="domain" description="Alpha-L-rhamnosidase six-hairpin glycosidase" evidence="2">
    <location>
        <begin position="377"/>
        <end position="650"/>
    </location>
</feature>
<protein>
    <recommendedName>
        <fullName evidence="6">Alpha-L-rhamnosidase</fullName>
    </recommendedName>
</protein>
<reference evidence="4 5" key="1">
    <citation type="journal article" date="2015" name="Genome Announc.">
        <title>Expanding the biotechnology potential of lactobacilli through comparative genomics of 213 strains and associated genera.</title>
        <authorList>
            <person name="Sun Z."/>
            <person name="Harris H.M."/>
            <person name="McCann A."/>
            <person name="Guo C."/>
            <person name="Argimon S."/>
            <person name="Zhang W."/>
            <person name="Yang X."/>
            <person name="Jeffery I.B."/>
            <person name="Cooney J.C."/>
            <person name="Kagawa T.F."/>
            <person name="Liu W."/>
            <person name="Song Y."/>
            <person name="Salvetti E."/>
            <person name="Wrobel A."/>
            <person name="Rasinkangas P."/>
            <person name="Parkhill J."/>
            <person name="Rea M.C."/>
            <person name="O'Sullivan O."/>
            <person name="Ritari J."/>
            <person name="Douillard F.P."/>
            <person name="Paul Ross R."/>
            <person name="Yang R."/>
            <person name="Briner A.E."/>
            <person name="Felis G.E."/>
            <person name="de Vos W.M."/>
            <person name="Barrangou R."/>
            <person name="Klaenhammer T.R."/>
            <person name="Caufield P.W."/>
            <person name="Cui Y."/>
            <person name="Zhang H."/>
            <person name="O'Toole P.W."/>
        </authorList>
    </citation>
    <scope>NUCLEOTIDE SEQUENCE [LARGE SCALE GENOMIC DNA]</scope>
    <source>
        <strain evidence="4 5">LMG 26013</strain>
    </source>
</reference>
<dbReference type="SUPFAM" id="SSF48208">
    <property type="entry name" value="Six-hairpin glycosidases"/>
    <property type="match status" value="1"/>
</dbReference>
<evidence type="ECO:0000313" key="5">
    <source>
        <dbReference type="Proteomes" id="UP000051783"/>
    </source>
</evidence>
<evidence type="ECO:0000259" key="2">
    <source>
        <dbReference type="Pfam" id="PF17389"/>
    </source>
</evidence>
<dbReference type="Pfam" id="PF08531">
    <property type="entry name" value="Bac_rhamnosid_N"/>
    <property type="match status" value="1"/>
</dbReference>
<dbReference type="Pfam" id="PF17389">
    <property type="entry name" value="Bac_rhamnosid6H"/>
    <property type="match status" value="1"/>
</dbReference>